<dbReference type="PROSITE" id="PS50173">
    <property type="entry name" value="UMUC"/>
    <property type="match status" value="1"/>
</dbReference>
<evidence type="ECO:0000256" key="2">
    <source>
        <dbReference type="ARBA" id="ARBA00004123"/>
    </source>
</evidence>
<keyword evidence="11" id="KW-0238">DNA-binding</keyword>
<dbReference type="Gene3D" id="3.40.50.10190">
    <property type="entry name" value="BRCT domain"/>
    <property type="match status" value="1"/>
</dbReference>
<dbReference type="CDD" id="cd19318">
    <property type="entry name" value="Rev1_UBM2"/>
    <property type="match status" value="1"/>
</dbReference>
<evidence type="ECO:0000256" key="16">
    <source>
        <dbReference type="SAM" id="MobiDB-lite"/>
    </source>
</evidence>
<evidence type="ECO:0000256" key="11">
    <source>
        <dbReference type="ARBA" id="ARBA00023125"/>
    </source>
</evidence>
<dbReference type="InterPro" id="IPR043502">
    <property type="entry name" value="DNA/RNA_pol_sf"/>
</dbReference>
<dbReference type="GO" id="GO:0070987">
    <property type="term" value="P:error-free translesion synthesis"/>
    <property type="evidence" value="ECO:0007669"/>
    <property type="project" value="TreeGrafter"/>
</dbReference>
<evidence type="ECO:0000256" key="13">
    <source>
        <dbReference type="ARBA" id="ARBA00023242"/>
    </source>
</evidence>
<dbReference type="InterPro" id="IPR043128">
    <property type="entry name" value="Rev_trsase/Diguanyl_cyclase"/>
</dbReference>
<dbReference type="Gene3D" id="3.30.70.270">
    <property type="match status" value="1"/>
</dbReference>
<dbReference type="OrthoDB" id="427711at2759"/>
<dbReference type="Gene3D" id="1.20.58.1280">
    <property type="entry name" value="DNA repair protein Rev1, C-terminal domain"/>
    <property type="match status" value="1"/>
</dbReference>
<evidence type="ECO:0000256" key="6">
    <source>
        <dbReference type="ARBA" id="ARBA00022679"/>
    </source>
</evidence>
<dbReference type="Gene3D" id="3.40.1170.60">
    <property type="match status" value="1"/>
</dbReference>
<dbReference type="CDD" id="cd01701">
    <property type="entry name" value="PolY_Rev1"/>
    <property type="match status" value="1"/>
</dbReference>
<comment type="cofactor">
    <cofactor evidence="1">
        <name>Mg(2+)</name>
        <dbReference type="ChEBI" id="CHEBI:18420"/>
    </cofactor>
</comment>
<feature type="compositionally biased region" description="Pro residues" evidence="16">
    <location>
        <begin position="311"/>
        <end position="320"/>
    </location>
</feature>
<evidence type="ECO:0000259" key="17">
    <source>
        <dbReference type="PROSITE" id="PS50172"/>
    </source>
</evidence>
<keyword evidence="20" id="KW-1185">Reference proteome</keyword>
<evidence type="ECO:0000256" key="8">
    <source>
        <dbReference type="ARBA" id="ARBA00022723"/>
    </source>
</evidence>
<feature type="compositionally biased region" description="Low complexity" evidence="16">
    <location>
        <begin position="954"/>
        <end position="964"/>
    </location>
</feature>
<evidence type="ECO:0000256" key="9">
    <source>
        <dbReference type="ARBA" id="ARBA00022763"/>
    </source>
</evidence>
<dbReference type="AlphaFoldDB" id="A0A0C9VPF6"/>
<evidence type="ECO:0000256" key="4">
    <source>
        <dbReference type="ARBA" id="ARBA00020399"/>
    </source>
</evidence>
<feature type="domain" description="BRCT" evidence="17">
    <location>
        <begin position="169"/>
        <end position="257"/>
    </location>
</feature>
<reference evidence="19 20" key="1">
    <citation type="submission" date="2014-06" db="EMBL/GenBank/DDBJ databases">
        <title>Evolutionary Origins and Diversification of the Mycorrhizal Mutualists.</title>
        <authorList>
            <consortium name="DOE Joint Genome Institute"/>
            <consortium name="Mycorrhizal Genomics Consortium"/>
            <person name="Kohler A."/>
            <person name="Kuo A."/>
            <person name="Nagy L.G."/>
            <person name="Floudas D."/>
            <person name="Copeland A."/>
            <person name="Barry K.W."/>
            <person name="Cichocki N."/>
            <person name="Veneault-Fourrey C."/>
            <person name="LaButti K."/>
            <person name="Lindquist E.A."/>
            <person name="Lipzen A."/>
            <person name="Lundell T."/>
            <person name="Morin E."/>
            <person name="Murat C."/>
            <person name="Riley R."/>
            <person name="Ohm R."/>
            <person name="Sun H."/>
            <person name="Tunlid A."/>
            <person name="Henrissat B."/>
            <person name="Grigoriev I.V."/>
            <person name="Hibbett D.S."/>
            <person name="Martin F."/>
        </authorList>
    </citation>
    <scope>NUCLEOTIDE SEQUENCE [LARGE SCALE GENOMIC DNA]</scope>
    <source>
        <strain evidence="19 20">SS14</strain>
    </source>
</reference>
<dbReference type="InterPro" id="IPR017961">
    <property type="entry name" value="DNA_pol_Y-fam_little_finger"/>
</dbReference>
<gene>
    <name evidence="19" type="ORF">M422DRAFT_30557</name>
</gene>
<dbReference type="Proteomes" id="UP000054279">
    <property type="component" value="Unassembled WGS sequence"/>
</dbReference>
<dbReference type="Pfam" id="PF16589">
    <property type="entry name" value="BRCT_2"/>
    <property type="match status" value="1"/>
</dbReference>
<evidence type="ECO:0000313" key="20">
    <source>
        <dbReference type="Proteomes" id="UP000054279"/>
    </source>
</evidence>
<name>A0A0C9VPF6_SPHS4</name>
<dbReference type="GO" id="GO:0046872">
    <property type="term" value="F:metal ion binding"/>
    <property type="evidence" value="ECO:0007669"/>
    <property type="project" value="UniProtKB-KW"/>
</dbReference>
<dbReference type="GO" id="GO:0006281">
    <property type="term" value="P:DNA repair"/>
    <property type="evidence" value="ECO:0007669"/>
    <property type="project" value="UniProtKB-KW"/>
</dbReference>
<keyword evidence="10" id="KW-0460">Magnesium</keyword>
<comment type="similarity">
    <text evidence="3">Belongs to the DNA polymerase type-Y family.</text>
</comment>
<dbReference type="GO" id="GO:0003887">
    <property type="term" value="F:DNA-directed DNA polymerase activity"/>
    <property type="evidence" value="ECO:0007669"/>
    <property type="project" value="InterPro"/>
</dbReference>
<dbReference type="SUPFAM" id="SSF100879">
    <property type="entry name" value="Lesion bypass DNA polymerase (Y-family), little finger domain"/>
    <property type="match status" value="1"/>
</dbReference>
<keyword evidence="8" id="KW-0479">Metal-binding</keyword>
<keyword evidence="13" id="KW-0539">Nucleus</keyword>
<keyword evidence="9" id="KW-0227">DNA damage</keyword>
<dbReference type="Pfam" id="PF00817">
    <property type="entry name" value="IMS"/>
    <property type="match status" value="1"/>
</dbReference>
<dbReference type="EMBL" id="KN837119">
    <property type="protein sequence ID" value="KIJ43977.1"/>
    <property type="molecule type" value="Genomic_DNA"/>
</dbReference>
<comment type="subcellular location">
    <subcellularLocation>
        <location evidence="2">Nucleus</location>
    </subcellularLocation>
</comment>
<feature type="region of interest" description="Disordered" evidence="16">
    <location>
        <begin position="263"/>
        <end position="284"/>
    </location>
</feature>
<dbReference type="InterPro" id="IPR053848">
    <property type="entry name" value="IMS_HHH_1"/>
</dbReference>
<feature type="compositionally biased region" description="Polar residues" evidence="16">
    <location>
        <begin position="272"/>
        <end position="284"/>
    </location>
</feature>
<evidence type="ECO:0000259" key="18">
    <source>
        <dbReference type="PROSITE" id="PS50173"/>
    </source>
</evidence>
<evidence type="ECO:0000313" key="19">
    <source>
        <dbReference type="EMBL" id="KIJ43977.1"/>
    </source>
</evidence>
<dbReference type="SUPFAM" id="SSF52113">
    <property type="entry name" value="BRCT domain"/>
    <property type="match status" value="1"/>
</dbReference>
<feature type="region of interest" description="Disordered" evidence="16">
    <location>
        <begin position="36"/>
        <end position="58"/>
    </location>
</feature>
<comment type="function">
    <text evidence="14">Deoxycytidyl transferase involved in DNA repair. Transfers a dCMP residue from dCTP to the 3'-end of a DNA primer in a template-dependent reaction. May assist in the first step in the bypass of abasic lesions by the insertion of a nucleotide opposite the lesion. Required for normal induction of mutations by physical and chemical agents. Involved in mitochondrial DNA mutagenesis.</text>
</comment>
<dbReference type="FunFam" id="3.30.1490.100:FF:000001">
    <property type="entry name" value="DNA repair protein REV1"/>
    <property type="match status" value="1"/>
</dbReference>
<feature type="region of interest" description="Disordered" evidence="16">
    <location>
        <begin position="901"/>
        <end position="979"/>
    </location>
</feature>
<dbReference type="Pfam" id="PF16727">
    <property type="entry name" value="REV1_C"/>
    <property type="match status" value="1"/>
</dbReference>
<evidence type="ECO:0000256" key="10">
    <source>
        <dbReference type="ARBA" id="ARBA00022842"/>
    </source>
</evidence>
<dbReference type="InterPro" id="IPR038401">
    <property type="entry name" value="Rev1_C_sf"/>
</dbReference>
<feature type="region of interest" description="Disordered" evidence="16">
    <location>
        <begin position="306"/>
        <end position="329"/>
    </location>
</feature>
<evidence type="ECO:0000256" key="5">
    <source>
        <dbReference type="ARBA" id="ARBA00022634"/>
    </source>
</evidence>
<keyword evidence="6" id="KW-0808">Transferase</keyword>
<feature type="region of interest" description="Disordered" evidence="16">
    <location>
        <begin position="824"/>
        <end position="861"/>
    </location>
</feature>
<feature type="region of interest" description="Disordered" evidence="16">
    <location>
        <begin position="1"/>
        <end position="24"/>
    </location>
</feature>
<keyword evidence="12" id="KW-0234">DNA repair</keyword>
<dbReference type="PROSITE" id="PS50172">
    <property type="entry name" value="BRCT"/>
    <property type="match status" value="1"/>
</dbReference>
<dbReference type="Gene3D" id="6.10.250.1490">
    <property type="match status" value="1"/>
</dbReference>
<evidence type="ECO:0000256" key="1">
    <source>
        <dbReference type="ARBA" id="ARBA00001946"/>
    </source>
</evidence>
<dbReference type="SUPFAM" id="SSF56672">
    <property type="entry name" value="DNA/RNA polymerases"/>
    <property type="match status" value="1"/>
</dbReference>
<protein>
    <recommendedName>
        <fullName evidence="4">DNA repair protein REV1</fullName>
    </recommendedName>
    <alternativeName>
        <fullName evidence="15">Reversionless protein 1</fullName>
    </alternativeName>
</protein>
<dbReference type="Gene3D" id="1.10.150.20">
    <property type="entry name" value="5' to 3' exonuclease, C-terminal subdomain"/>
    <property type="match status" value="1"/>
</dbReference>
<dbReference type="CDD" id="cd17719">
    <property type="entry name" value="BRCT_Rev1"/>
    <property type="match status" value="1"/>
</dbReference>
<dbReference type="InterPro" id="IPR047346">
    <property type="entry name" value="Rev1_UBM1/2"/>
</dbReference>
<evidence type="ECO:0000256" key="12">
    <source>
        <dbReference type="ARBA" id="ARBA00023204"/>
    </source>
</evidence>
<dbReference type="FunFam" id="3.40.50.10190:FF:000011">
    <property type="entry name" value="DNA repair protein REV1"/>
    <property type="match status" value="1"/>
</dbReference>
<dbReference type="PANTHER" id="PTHR45990">
    <property type="entry name" value="DNA REPAIR PROTEIN REV1"/>
    <property type="match status" value="1"/>
</dbReference>
<proteinExistence type="inferred from homology"/>
<evidence type="ECO:0000256" key="15">
    <source>
        <dbReference type="ARBA" id="ARBA00081902"/>
    </source>
</evidence>
<dbReference type="InterPro" id="IPR001126">
    <property type="entry name" value="UmuC"/>
</dbReference>
<dbReference type="Gene3D" id="3.30.1490.100">
    <property type="entry name" value="DNA polymerase, Y-family, little finger domain"/>
    <property type="match status" value="1"/>
</dbReference>
<feature type="compositionally biased region" description="Polar residues" evidence="16">
    <location>
        <begin position="927"/>
        <end position="944"/>
    </location>
</feature>
<evidence type="ECO:0000256" key="7">
    <source>
        <dbReference type="ARBA" id="ARBA00022695"/>
    </source>
</evidence>
<dbReference type="Gene3D" id="6.10.250.1630">
    <property type="match status" value="1"/>
</dbReference>
<dbReference type="GO" id="GO:0042276">
    <property type="term" value="P:error-prone translesion synthesis"/>
    <property type="evidence" value="ECO:0007669"/>
    <property type="project" value="TreeGrafter"/>
</dbReference>
<accession>A0A0C9VPF6</accession>
<dbReference type="GO" id="GO:0005634">
    <property type="term" value="C:nucleus"/>
    <property type="evidence" value="ECO:0007669"/>
    <property type="project" value="UniProtKB-SubCell"/>
</dbReference>
<dbReference type="InterPro" id="IPR036420">
    <property type="entry name" value="BRCT_dom_sf"/>
</dbReference>
<dbReference type="InterPro" id="IPR001357">
    <property type="entry name" value="BRCT_dom"/>
</dbReference>
<keyword evidence="5" id="KW-0237">DNA synthesis</keyword>
<evidence type="ECO:0000256" key="14">
    <source>
        <dbReference type="ARBA" id="ARBA00058985"/>
    </source>
</evidence>
<sequence>MPMQSSPNIHKNGEPSSDLFGKDDMEFLQALEQVEIPKSTHMSQTVRKEPSASSDLFGADDPEFLVALSKAPLQETAQTSRISVASGPATLEVAKELKRKHSSSPGLVPEDENDEAFPQKQRLFDSEEEYEDSSIYGASKFRGWGEYMQRKRAKLSIQNTEMETSSGGKKNDLFKGLALHINGKTNPSVQELRKIIVQHGGMFIPYLDKKKSVTHVIASNLTPAKVFEFKNMKVVTPSWLLESITAGTILPWRNFVIGAATRADESQGKAIPSQSFGSLASGRTVQSNTTKEPLAIANVIMNETPINPLSPSKPPIPPQPHYGTDPAKKKEAARTVTYASYESNPFAKKKMEDPQWRAENTAIAPGFIEGYYKNSRLHHLATWKSELQDLVAKAVENVANGEVGGEALDAMTLTPEISAGTSMSGFQFRRPATPRKGKAVAREPSDQIIMHCDFDSFFVSAGLVDRPELKGKPVVVCHSQGHGGTASTSEIASSSYEARKYGIKNGMSYKRLSLQFYTILMSYADDLQAVSVDEALVDVTSTVVNARREKGLNASVKNPDVAKELAEVIRARVRNATGCEVSIGISHNILLARVATRKAKPAGSYHIFPDNAPEILAPLDIEDIRGFGGSTRSKVAAKFSVTTLGDLAKKSKGELCDVLGKKTGETLWKAIRGIDDTKIESDRVRKSVSCEINYGVRFKNQEEAELFVRNLSKETSARLKKINMVGRSLTLKIMTRDPDAPVEAPKYLGHGLCETSNKSGPLITSNGRATDDEAIIGDCAVKLLKSMHIDPKELRGMGLHVQKLEKIGGGTATPGQSILSFKKLENRNPSTPPRRQTPYPILQVEPPSQDLEDEDEAALEDSQHLRPDNAIDFALPSFSQVDNSVFAELPEDIRRELEQAYGQKGKSTSLPPVAGPSRIPDAFPLQGSPTKSLSGGNNGKQSPNLARITRQLAPKSRPSVSPSKPLHPMFARRSAPPSKSGVYVSPAELKLLNIDAEVWDHLPVEVQREQLAALRAANVGKGMAIRASMSTQAKQERILQRWRAPFRASNSLISATGTGNHSKGHRAEIEAKPVQLPGLKQRGKSKHEELKINETEDVQRVISQWVEGFEKDGPRQGDVEYFGKFLSRCVESDMGMEQGVGAMIWWRVLLRKRWVDLEAVSRVPVNHGGQGEIAPQGPGILWWRSFWQIKGKLDAVVKKRYGGSLSLK</sequence>
<dbReference type="Pfam" id="PF21999">
    <property type="entry name" value="IMS_HHH_1"/>
    <property type="match status" value="1"/>
</dbReference>
<organism evidence="19 20">
    <name type="scientific">Sphaerobolus stellatus (strain SS14)</name>
    <dbReference type="NCBI Taxonomy" id="990650"/>
    <lineage>
        <taxon>Eukaryota</taxon>
        <taxon>Fungi</taxon>
        <taxon>Dikarya</taxon>
        <taxon>Basidiomycota</taxon>
        <taxon>Agaricomycotina</taxon>
        <taxon>Agaricomycetes</taxon>
        <taxon>Phallomycetidae</taxon>
        <taxon>Geastrales</taxon>
        <taxon>Sphaerobolaceae</taxon>
        <taxon>Sphaerobolus</taxon>
    </lineage>
</organism>
<dbReference type="InterPro" id="IPR031991">
    <property type="entry name" value="Rev1_C"/>
</dbReference>
<dbReference type="PANTHER" id="PTHR45990:SF1">
    <property type="entry name" value="DNA REPAIR PROTEIN REV1"/>
    <property type="match status" value="1"/>
</dbReference>
<dbReference type="InterPro" id="IPR036775">
    <property type="entry name" value="DNA_pol_Y-fam_lit_finger_sf"/>
</dbReference>
<dbReference type="GO" id="GO:0017125">
    <property type="term" value="F:deoxycytidyl transferase activity"/>
    <property type="evidence" value="ECO:0007669"/>
    <property type="project" value="TreeGrafter"/>
</dbReference>
<evidence type="ECO:0000256" key="3">
    <source>
        <dbReference type="ARBA" id="ARBA00010945"/>
    </source>
</evidence>
<dbReference type="Pfam" id="PF11799">
    <property type="entry name" value="IMS_C"/>
    <property type="match status" value="1"/>
</dbReference>
<dbReference type="GO" id="GO:0003684">
    <property type="term" value="F:damaged DNA binding"/>
    <property type="evidence" value="ECO:0007669"/>
    <property type="project" value="InterPro"/>
</dbReference>
<feature type="compositionally biased region" description="Acidic residues" evidence="16">
    <location>
        <begin position="850"/>
        <end position="859"/>
    </location>
</feature>
<dbReference type="HOGENOM" id="CLU_003901_0_3_1"/>
<dbReference type="SMART" id="SM00292">
    <property type="entry name" value="BRCT"/>
    <property type="match status" value="1"/>
</dbReference>
<keyword evidence="7" id="KW-0548">Nucleotidyltransferase</keyword>
<feature type="domain" description="UmuC" evidence="18">
    <location>
        <begin position="449"/>
        <end position="628"/>
    </location>
</feature>